<feature type="non-terminal residue" evidence="2">
    <location>
        <position position="1"/>
    </location>
</feature>
<reference evidence="2" key="2">
    <citation type="journal article" date="2024" name="Toxins">
        <title>Genome Sequence Analysis of Native Xenorhabdus Strains Isolated from Entomopathogenic Nematodes in Argentina.</title>
        <authorList>
            <person name="Palma L."/>
            <person name="Frizzo L."/>
            <person name="Kaiser S."/>
            <person name="Berry C."/>
            <person name="Caballero P."/>
            <person name="Bode H.B."/>
            <person name="Del Valle E.E."/>
        </authorList>
    </citation>
    <scope>NUCLEOTIDE SEQUENCE</scope>
    <source>
        <strain evidence="2">M</strain>
    </source>
</reference>
<dbReference type="InterPro" id="IPR029063">
    <property type="entry name" value="SAM-dependent_MTases_sf"/>
</dbReference>
<sequence>EVLGGELKEMSTFQLPFEESERNILLIEKKRKTPKKYPRKPGTPNKLPIEK</sequence>
<gene>
    <name evidence="2" type="ORF">ID854_19250</name>
</gene>
<accession>A0AAW3YWX2</accession>
<proteinExistence type="predicted"/>
<organism evidence="2">
    <name type="scientific">Xenorhabdus szentirmaii</name>
    <dbReference type="NCBI Taxonomy" id="290112"/>
    <lineage>
        <taxon>Bacteria</taxon>
        <taxon>Pseudomonadati</taxon>
        <taxon>Pseudomonadota</taxon>
        <taxon>Gammaproteobacteria</taxon>
        <taxon>Enterobacterales</taxon>
        <taxon>Morganellaceae</taxon>
        <taxon>Xenorhabdus</taxon>
    </lineage>
</organism>
<evidence type="ECO:0000313" key="2">
    <source>
        <dbReference type="EMBL" id="MBD2802515.1"/>
    </source>
</evidence>
<reference evidence="2" key="1">
    <citation type="submission" date="2020-09" db="EMBL/GenBank/DDBJ databases">
        <authorList>
            <person name="Palma L."/>
            <person name="Caballero P."/>
            <person name="Berry C."/>
            <person name="Del Valle E."/>
        </authorList>
    </citation>
    <scope>NUCLEOTIDE SEQUENCE</scope>
    <source>
        <strain evidence="2">M</strain>
    </source>
</reference>
<feature type="compositionally biased region" description="Basic residues" evidence="1">
    <location>
        <begin position="29"/>
        <end position="39"/>
    </location>
</feature>
<name>A0AAW3YWX2_9GAMM</name>
<feature type="region of interest" description="Disordered" evidence="1">
    <location>
        <begin position="29"/>
        <end position="51"/>
    </location>
</feature>
<dbReference type="AlphaFoldDB" id="A0AAW3YWX2"/>
<dbReference type="Gene3D" id="3.40.50.150">
    <property type="entry name" value="Vaccinia Virus protein VP39"/>
    <property type="match status" value="1"/>
</dbReference>
<dbReference type="EMBL" id="JACXBF010000508">
    <property type="protein sequence ID" value="MBD2802515.1"/>
    <property type="molecule type" value="Genomic_DNA"/>
</dbReference>
<evidence type="ECO:0000256" key="1">
    <source>
        <dbReference type="SAM" id="MobiDB-lite"/>
    </source>
</evidence>
<comment type="caution">
    <text evidence="2">The sequence shown here is derived from an EMBL/GenBank/DDBJ whole genome shotgun (WGS) entry which is preliminary data.</text>
</comment>
<protein>
    <submittedName>
        <fullName evidence="2">16S rRNA (Guanine(527)-N(7))-methyltransferase RsmG</fullName>
    </submittedName>
</protein>
<dbReference type="Proteomes" id="UP001193920">
    <property type="component" value="Unassembled WGS sequence"/>
</dbReference>